<dbReference type="GO" id="GO:0030127">
    <property type="term" value="C:COPII vesicle coat"/>
    <property type="evidence" value="ECO:0007669"/>
    <property type="project" value="TreeGrafter"/>
</dbReference>
<name>A0A7K9AAS7_9PASS</name>
<dbReference type="GO" id="GO:0005198">
    <property type="term" value="F:structural molecule activity"/>
    <property type="evidence" value="ECO:0007669"/>
    <property type="project" value="TreeGrafter"/>
</dbReference>
<evidence type="ECO:0000256" key="12">
    <source>
        <dbReference type="ARBA" id="ARBA00023329"/>
    </source>
</evidence>
<feature type="region of interest" description="Disordered" evidence="18">
    <location>
        <begin position="800"/>
        <end position="1015"/>
    </location>
</feature>
<feature type="non-terminal residue" evidence="20">
    <location>
        <position position="1234"/>
    </location>
</feature>
<dbReference type="Pfam" id="PF12931">
    <property type="entry name" value="TPR_Sec16"/>
    <property type="match status" value="1"/>
</dbReference>
<dbReference type="SUPFAM" id="SSF50978">
    <property type="entry name" value="WD40 repeat-like"/>
    <property type="match status" value="1"/>
</dbReference>
<comment type="function">
    <text evidence="13">Component of the coat protein complex II (COPII) which promotes the formation of transport vesicles from the endoplasmic reticulum (ER). The coat has two main functions, the physical deformation of the endoplasmic reticulum membrane into vesicles and the selection of cargo molecules.</text>
</comment>
<evidence type="ECO:0000256" key="16">
    <source>
        <dbReference type="ARBA" id="ARBA00043112"/>
    </source>
</evidence>
<dbReference type="InterPro" id="IPR036322">
    <property type="entry name" value="WD40_repeat_dom_sf"/>
</dbReference>
<keyword evidence="8" id="KW-0256">Endoplasmic reticulum</keyword>
<keyword evidence="10" id="KW-0653">Protein transport</keyword>
<evidence type="ECO:0000256" key="11">
    <source>
        <dbReference type="ARBA" id="ARBA00023136"/>
    </source>
</evidence>
<keyword evidence="5" id="KW-0963">Cytoplasm</keyword>
<evidence type="ECO:0000256" key="14">
    <source>
        <dbReference type="ARBA" id="ARBA00039468"/>
    </source>
</evidence>
<dbReference type="GO" id="GO:0090110">
    <property type="term" value="P:COPII-coated vesicle cargo loading"/>
    <property type="evidence" value="ECO:0007669"/>
    <property type="project" value="TreeGrafter"/>
</dbReference>
<feature type="compositionally biased region" description="Polar residues" evidence="18">
    <location>
        <begin position="858"/>
        <end position="877"/>
    </location>
</feature>
<dbReference type="Pfam" id="PF00400">
    <property type="entry name" value="WD40"/>
    <property type="match status" value="1"/>
</dbReference>
<evidence type="ECO:0000256" key="7">
    <source>
        <dbReference type="ARBA" id="ARBA00022737"/>
    </source>
</evidence>
<dbReference type="EMBL" id="VWZG01012349">
    <property type="protein sequence ID" value="NXG25136.1"/>
    <property type="molecule type" value="Genomic_DNA"/>
</dbReference>
<gene>
    <name evidence="20" type="primary">Sec31a</name>
    <name evidence="20" type="ORF">GRAVAR_R13845</name>
</gene>
<dbReference type="InterPro" id="IPR024298">
    <property type="entry name" value="Sec16_Sec23-bd"/>
</dbReference>
<evidence type="ECO:0000313" key="21">
    <source>
        <dbReference type="Proteomes" id="UP000591535"/>
    </source>
</evidence>
<feature type="compositionally biased region" description="Low complexity" evidence="18">
    <location>
        <begin position="829"/>
        <end position="841"/>
    </location>
</feature>
<evidence type="ECO:0000259" key="19">
    <source>
        <dbReference type="Pfam" id="PF12931"/>
    </source>
</evidence>
<feature type="repeat" description="WD" evidence="17">
    <location>
        <begin position="118"/>
        <end position="160"/>
    </location>
</feature>
<keyword evidence="11" id="KW-0472">Membrane</keyword>
<evidence type="ECO:0000256" key="15">
    <source>
        <dbReference type="ARBA" id="ARBA00041470"/>
    </source>
</evidence>
<dbReference type="Proteomes" id="UP000591535">
    <property type="component" value="Unassembled WGS sequence"/>
</dbReference>
<evidence type="ECO:0000256" key="4">
    <source>
        <dbReference type="ARBA" id="ARBA00022448"/>
    </source>
</evidence>
<dbReference type="InterPro" id="IPR001680">
    <property type="entry name" value="WD40_rpt"/>
</dbReference>
<keyword evidence="7" id="KW-0677">Repeat</keyword>
<evidence type="ECO:0000256" key="6">
    <source>
        <dbReference type="ARBA" id="ARBA00022574"/>
    </source>
</evidence>
<evidence type="ECO:0000256" key="9">
    <source>
        <dbReference type="ARBA" id="ARBA00022892"/>
    </source>
</evidence>
<evidence type="ECO:0000256" key="8">
    <source>
        <dbReference type="ARBA" id="ARBA00022824"/>
    </source>
</evidence>
<dbReference type="Gene3D" id="2.130.10.10">
    <property type="entry name" value="YVTN repeat-like/Quinoprotein amine dehydrogenase"/>
    <property type="match status" value="1"/>
</dbReference>
<comment type="caution">
    <text evidence="20">The sequence shown here is derived from an EMBL/GenBank/DDBJ whole genome shotgun (WGS) entry which is preliminary data.</text>
</comment>
<feature type="region of interest" description="Disordered" evidence="18">
    <location>
        <begin position="1075"/>
        <end position="1106"/>
    </location>
</feature>
<dbReference type="FunFam" id="1.20.940.10:FF:000001">
    <property type="entry name" value="Protein transport protein Sec31A isoform A"/>
    <property type="match status" value="1"/>
</dbReference>
<feature type="compositionally biased region" description="Low complexity" evidence="18">
    <location>
        <begin position="878"/>
        <end position="892"/>
    </location>
</feature>
<dbReference type="PROSITE" id="PS50082">
    <property type="entry name" value="WD_REPEATS_2"/>
    <property type="match status" value="1"/>
</dbReference>
<keyword evidence="4" id="KW-0813">Transport</keyword>
<keyword evidence="12" id="KW-0968">Cytoplasmic vesicle</keyword>
<evidence type="ECO:0000256" key="13">
    <source>
        <dbReference type="ARBA" id="ARBA00025471"/>
    </source>
</evidence>
<evidence type="ECO:0000256" key="3">
    <source>
        <dbReference type="ARBA" id="ARBA00009358"/>
    </source>
</evidence>
<feature type="compositionally biased region" description="Low complexity" evidence="18">
    <location>
        <begin position="982"/>
        <end position="994"/>
    </location>
</feature>
<sequence>MKLKEIDRTAMQAWSPAQQHPIYLATGTSAQQLDATFSTNASLEIFELDLADPSLDMKTCATFSSSHRYHKLIWGPHSMTSGERISGVLIAGGENGNVILYDPAKIIEGDAEVIIAQKDKHTGPVRALDVNMFQTNLVASGANESEIYIWDLNNFGTPMTPGVKTQPLEDISCIAWNRQVQHILASASPSGRATVWDLRKNEPIIKVSDHNNRMHCSGLAWHPDVATQMVLASEDDRLPVIQMWDLRFASSPLRVLESHTRGILAIAWSMADSELLLSCGKDAKILCSNPNTGEVLYELPTNTQWCFDIQWCPRNPAVLSAASFDGRISVYSIMGGSMDGLRQKQADQLALCFGNLDPFGTGQPLPPLQLPQQTAPQSVILPLKKPPKWIRRPIGASFSFGGKLVTFENAKSQQQPGMEQQQQHHHVYVSQVVTEKEFLARSNQLQEAVQSEGFVSYCQKKIDMALAEFEKNVWAFLKVNFEEDSRAKYLELLGYRKDDLRKKCKVFLPLLLAFSYGIFSLLKAPAESDESVPNEGNEGRAAEEQFLGEVLKDHKQETEGVGSAKTTFNISVSGDVDGLITQALLTGDFGSAVDLCLHDNRMADAIILAIAGGQELLSRTQEKYFAKMQSKITRLITAVVTKNWKEIVQSCDLQNWREALAAVLTYARPDEFAALCDLLGSRLENEGDSILQTQACLCYICAGNVDKLVACWTKVQDGSSPLSLQDLIEKVVILRKAVQLTQAVDPNAVGTLLADKMSQYANLLAAQGSLAAALTFLPANTNQPNIMQLRDRLCRAQGELSVGQDSLRGPHEREPMPKGRAGPVAGRMQAPQAPVQQYYQQGDNPPPPGFIMPGAINPNMSPQQGTPSNYSMYSQAGTRPTYPQTYQAPQQYSSGTGGPALYQPQQPIAVPASASYPNPAPNTAPPYLPSAPAHSMPSPLYPGQPQPSPASLNPISSFPVPPSGTSFQHGRPGPPATSVACALPTGPTGTLPATSDLPASQRTGPQNGWNDPPTLNRAAKKKKVPDNFLPPVPITSPIMNPLVDPQMQQPSAPVPPASAPSFQPLHLPTGPLLQGGYQPDNQPLGPSILPPAASKPSTEGAPGAPIGNAIQHVQALPTEKITKKPIPEEHLILKTTFEALIQRCLLSASDPQTKRKLDDANKRLEFLYDKLREQTLSPTIISGLHNIVKSIETRNYQEGLNIHTHIVSTSNFSETSAFMPVLKVVLTQANKLGV</sequence>
<dbReference type="FunFam" id="2.130.10.10:FF:000009">
    <property type="entry name" value="Protein transport protein Sec31A isoform A"/>
    <property type="match status" value="1"/>
</dbReference>
<dbReference type="SMART" id="SM00320">
    <property type="entry name" value="WD40"/>
    <property type="match status" value="6"/>
</dbReference>
<dbReference type="Gene3D" id="1.20.940.10">
    <property type="entry name" value="Functional domain of the splicing factor Prp18"/>
    <property type="match status" value="1"/>
</dbReference>
<proteinExistence type="inferred from homology"/>
<dbReference type="Gene3D" id="1.25.40.1030">
    <property type="match status" value="1"/>
</dbReference>
<organism evidence="20 21">
    <name type="scientific">Grallaria varia</name>
    <name type="common">variegated antpitta</name>
    <dbReference type="NCBI Taxonomy" id="117165"/>
    <lineage>
        <taxon>Eukaryota</taxon>
        <taxon>Metazoa</taxon>
        <taxon>Chordata</taxon>
        <taxon>Craniata</taxon>
        <taxon>Vertebrata</taxon>
        <taxon>Euteleostomi</taxon>
        <taxon>Archelosauria</taxon>
        <taxon>Archosauria</taxon>
        <taxon>Dinosauria</taxon>
        <taxon>Saurischia</taxon>
        <taxon>Theropoda</taxon>
        <taxon>Coelurosauria</taxon>
        <taxon>Aves</taxon>
        <taxon>Neognathae</taxon>
        <taxon>Neoaves</taxon>
        <taxon>Telluraves</taxon>
        <taxon>Australaves</taxon>
        <taxon>Passeriformes</taxon>
        <taxon>Formicariidae</taxon>
        <taxon>Grallaria</taxon>
    </lineage>
</organism>
<feature type="compositionally biased region" description="Basic and acidic residues" evidence="18">
    <location>
        <begin position="808"/>
        <end position="817"/>
    </location>
</feature>
<evidence type="ECO:0000256" key="17">
    <source>
        <dbReference type="PROSITE-ProRule" id="PRU00221"/>
    </source>
</evidence>
<feature type="domain" description="Sec16 Sec23-binding" evidence="19">
    <location>
        <begin position="580"/>
        <end position="707"/>
    </location>
</feature>
<keyword evidence="9" id="KW-0931">ER-Golgi transport</keyword>
<dbReference type="PANTHER" id="PTHR13923:SF23">
    <property type="entry name" value="PROTEIN TRANSPORT PROTEIN SEC31A"/>
    <property type="match status" value="1"/>
</dbReference>
<evidence type="ECO:0000313" key="20">
    <source>
        <dbReference type="EMBL" id="NXG25136.1"/>
    </source>
</evidence>
<dbReference type="GO" id="GO:0007029">
    <property type="term" value="P:endoplasmic reticulum organization"/>
    <property type="evidence" value="ECO:0007669"/>
    <property type="project" value="TreeGrafter"/>
</dbReference>
<evidence type="ECO:0000256" key="2">
    <source>
        <dbReference type="ARBA" id="ARBA00004406"/>
    </source>
</evidence>
<evidence type="ECO:0000256" key="5">
    <source>
        <dbReference type="ARBA" id="ARBA00022490"/>
    </source>
</evidence>
<evidence type="ECO:0000256" key="18">
    <source>
        <dbReference type="SAM" id="MobiDB-lite"/>
    </source>
</evidence>
<evidence type="ECO:0000256" key="10">
    <source>
        <dbReference type="ARBA" id="ARBA00022927"/>
    </source>
</evidence>
<comment type="similarity">
    <text evidence="3">Belongs to the WD repeat SEC31 family.</text>
</comment>
<dbReference type="InterPro" id="IPR015943">
    <property type="entry name" value="WD40/YVTN_repeat-like_dom_sf"/>
</dbReference>
<dbReference type="InterPro" id="IPR040251">
    <property type="entry name" value="SEC31-like"/>
</dbReference>
<feature type="compositionally biased region" description="Pro residues" evidence="18">
    <location>
        <begin position="918"/>
        <end position="929"/>
    </location>
</feature>
<dbReference type="GO" id="GO:0070971">
    <property type="term" value="C:endoplasmic reticulum exit site"/>
    <property type="evidence" value="ECO:0007669"/>
    <property type="project" value="TreeGrafter"/>
</dbReference>
<dbReference type="AlphaFoldDB" id="A0A7K9AAS7"/>
<accession>A0A7K9AAS7</accession>
<keyword evidence="6 17" id="KW-0853">WD repeat</keyword>
<keyword evidence="21" id="KW-1185">Reference proteome</keyword>
<reference evidence="20 21" key="1">
    <citation type="submission" date="2019-09" db="EMBL/GenBank/DDBJ databases">
        <title>Bird 10,000 Genomes (B10K) Project - Family phase.</title>
        <authorList>
            <person name="Zhang G."/>
        </authorList>
    </citation>
    <scope>NUCLEOTIDE SEQUENCE [LARGE SCALE GENOMIC DNA]</scope>
    <source>
        <strain evidence="20">B10K-DU-001-02</strain>
        <tissue evidence="20">Muscle</tissue>
    </source>
</reference>
<comment type="subcellular location">
    <subcellularLocation>
        <location evidence="1">Cytoplasmic vesicle</location>
        <location evidence="1">COPII-coated vesicle membrane</location>
        <topology evidence="1">Peripheral membrane protein</topology>
        <orientation evidence="1">Cytoplasmic side</orientation>
    </subcellularLocation>
    <subcellularLocation>
        <location evidence="2">Endoplasmic reticulum membrane</location>
        <topology evidence="2">Peripheral membrane protein</topology>
    </subcellularLocation>
</comment>
<feature type="non-terminal residue" evidence="20">
    <location>
        <position position="1"/>
    </location>
</feature>
<evidence type="ECO:0000256" key="1">
    <source>
        <dbReference type="ARBA" id="ARBA00004299"/>
    </source>
</evidence>
<dbReference type="GO" id="GO:0015031">
    <property type="term" value="P:protein transport"/>
    <property type="evidence" value="ECO:0007669"/>
    <property type="project" value="UniProtKB-KW"/>
</dbReference>
<feature type="compositionally biased region" description="Pro residues" evidence="18">
    <location>
        <begin position="939"/>
        <end position="948"/>
    </location>
</feature>
<feature type="compositionally biased region" description="Polar residues" evidence="18">
    <location>
        <begin position="997"/>
        <end position="1009"/>
    </location>
</feature>
<protein>
    <recommendedName>
        <fullName evidence="14">Protein transport protein Sec31A</fullName>
    </recommendedName>
    <alternativeName>
        <fullName evidence="16">SEC31-like protein 1</fullName>
    </alternativeName>
    <alternativeName>
        <fullName evidence="15">SEC31-related protein A</fullName>
    </alternativeName>
</protein>
<dbReference type="GO" id="GO:0005789">
    <property type="term" value="C:endoplasmic reticulum membrane"/>
    <property type="evidence" value="ECO:0007669"/>
    <property type="project" value="UniProtKB-SubCell"/>
</dbReference>
<dbReference type="FunFam" id="1.25.40.1030:FF:000001">
    <property type="entry name" value="protein transport protein Sec31A isoform X3"/>
    <property type="match status" value="1"/>
</dbReference>
<dbReference type="PANTHER" id="PTHR13923">
    <property type="entry name" value="SEC31-RELATED PROTEIN"/>
    <property type="match status" value="1"/>
</dbReference>